<dbReference type="GO" id="GO:0003700">
    <property type="term" value="F:DNA-binding transcription factor activity"/>
    <property type="evidence" value="ECO:0007669"/>
    <property type="project" value="TreeGrafter"/>
</dbReference>
<dbReference type="Pfam" id="PF13305">
    <property type="entry name" value="TetR_C_33"/>
    <property type="match status" value="1"/>
</dbReference>
<dbReference type="SUPFAM" id="SSF48498">
    <property type="entry name" value="Tetracyclin repressor-like, C-terminal domain"/>
    <property type="match status" value="1"/>
</dbReference>
<gene>
    <name evidence="6" type="ORF">AAIA72_08400</name>
</gene>
<dbReference type="Gene3D" id="1.10.357.10">
    <property type="entry name" value="Tetracycline Repressor, domain 2"/>
    <property type="match status" value="1"/>
</dbReference>
<evidence type="ECO:0000256" key="4">
    <source>
        <dbReference type="PROSITE-ProRule" id="PRU00335"/>
    </source>
</evidence>
<dbReference type="InterPro" id="IPR001647">
    <property type="entry name" value="HTH_TetR"/>
</dbReference>
<dbReference type="InterPro" id="IPR025996">
    <property type="entry name" value="MT1864/Rv1816-like_C"/>
</dbReference>
<evidence type="ECO:0000256" key="1">
    <source>
        <dbReference type="ARBA" id="ARBA00023015"/>
    </source>
</evidence>
<evidence type="ECO:0000313" key="6">
    <source>
        <dbReference type="EMBL" id="XDT73977.1"/>
    </source>
</evidence>
<dbReference type="PANTHER" id="PTHR30055:SF220">
    <property type="entry name" value="TETR-FAMILY REGULATORY PROTEIN"/>
    <property type="match status" value="1"/>
</dbReference>
<evidence type="ECO:0000259" key="5">
    <source>
        <dbReference type="PROSITE" id="PS50977"/>
    </source>
</evidence>
<dbReference type="Pfam" id="PF00440">
    <property type="entry name" value="TetR_N"/>
    <property type="match status" value="1"/>
</dbReference>
<dbReference type="PROSITE" id="PS50977">
    <property type="entry name" value="HTH_TETR_2"/>
    <property type="match status" value="1"/>
</dbReference>
<organism evidence="6">
    <name type="scientific">Thermohahella caldifontis</name>
    <dbReference type="NCBI Taxonomy" id="3142973"/>
    <lineage>
        <taxon>Bacteria</taxon>
        <taxon>Pseudomonadati</taxon>
        <taxon>Pseudomonadota</taxon>
        <taxon>Gammaproteobacteria</taxon>
        <taxon>Oceanospirillales</taxon>
        <taxon>Hahellaceae</taxon>
        <taxon>Thermohahella</taxon>
    </lineage>
</organism>
<sequence>MSVPPAEPAARTAPYHHGNLRQALLETGLAHLETLGPDKISLRALARDIGVSQTAPYRHFRDKSALLAALAAEGFRRLKTTTENAVEQAESHEDRMVEGGLAYIRFARAQPALYKLMFGPVLAEMAQFEDLQQAGHEAFGVIVRIVRPAIEAGAFDAGDPMIAAQTAWALVHGLASLAIDRQLGRHDSEQALEARLRAALRLALKGFSA</sequence>
<keyword evidence="3" id="KW-0804">Transcription</keyword>
<dbReference type="KEGG" id="tcd:AAIA72_08400"/>
<dbReference type="InterPro" id="IPR036271">
    <property type="entry name" value="Tet_transcr_reg_TetR-rel_C_sf"/>
</dbReference>
<accession>A0AB39V132</accession>
<dbReference type="InterPro" id="IPR050109">
    <property type="entry name" value="HTH-type_TetR-like_transc_reg"/>
</dbReference>
<feature type="domain" description="HTH tetR-type" evidence="5">
    <location>
        <begin position="18"/>
        <end position="78"/>
    </location>
</feature>
<dbReference type="PANTHER" id="PTHR30055">
    <property type="entry name" value="HTH-TYPE TRANSCRIPTIONAL REGULATOR RUTR"/>
    <property type="match status" value="1"/>
</dbReference>
<dbReference type="EMBL" id="CP154858">
    <property type="protein sequence ID" value="XDT73977.1"/>
    <property type="molecule type" value="Genomic_DNA"/>
</dbReference>
<feature type="DNA-binding region" description="H-T-H motif" evidence="4">
    <location>
        <begin position="41"/>
        <end position="60"/>
    </location>
</feature>
<evidence type="ECO:0000256" key="3">
    <source>
        <dbReference type="ARBA" id="ARBA00023163"/>
    </source>
</evidence>
<evidence type="ECO:0000256" key="2">
    <source>
        <dbReference type="ARBA" id="ARBA00023125"/>
    </source>
</evidence>
<reference evidence="6" key="1">
    <citation type="submission" date="2024-05" db="EMBL/GenBank/DDBJ databases">
        <title>Genome sequencing of novel strain.</title>
        <authorList>
            <person name="Ganbat D."/>
            <person name="Ganbat S."/>
            <person name="Lee S.-J."/>
        </authorList>
    </citation>
    <scope>NUCLEOTIDE SEQUENCE</scope>
    <source>
        <strain evidence="6">SMD15-11</strain>
    </source>
</reference>
<dbReference type="AlphaFoldDB" id="A0AB39V132"/>
<dbReference type="SUPFAM" id="SSF46689">
    <property type="entry name" value="Homeodomain-like"/>
    <property type="match status" value="1"/>
</dbReference>
<keyword evidence="2 4" id="KW-0238">DNA-binding</keyword>
<dbReference type="GO" id="GO:0000976">
    <property type="term" value="F:transcription cis-regulatory region binding"/>
    <property type="evidence" value="ECO:0007669"/>
    <property type="project" value="TreeGrafter"/>
</dbReference>
<proteinExistence type="predicted"/>
<dbReference type="InterPro" id="IPR009057">
    <property type="entry name" value="Homeodomain-like_sf"/>
</dbReference>
<dbReference type="RefSeq" id="WP_369602950.1">
    <property type="nucleotide sequence ID" value="NZ_CP154858.1"/>
</dbReference>
<protein>
    <submittedName>
        <fullName evidence="6">WHG domain-containing protein</fullName>
    </submittedName>
</protein>
<keyword evidence="1" id="KW-0805">Transcription regulation</keyword>
<name>A0AB39V132_9GAMM</name>